<gene>
    <name evidence="4" type="ORF">RM425_14135</name>
</gene>
<organism evidence="4 5">
    <name type="scientific">Blastococcus goldschmidtiae</name>
    <dbReference type="NCBI Taxonomy" id="3075546"/>
    <lineage>
        <taxon>Bacteria</taxon>
        <taxon>Bacillati</taxon>
        <taxon>Actinomycetota</taxon>
        <taxon>Actinomycetes</taxon>
        <taxon>Geodermatophilales</taxon>
        <taxon>Geodermatophilaceae</taxon>
        <taxon>Blastococcus</taxon>
    </lineage>
</organism>
<dbReference type="RefSeq" id="WP_311345858.1">
    <property type="nucleotide sequence ID" value="NZ_JAVREI010000010.1"/>
</dbReference>
<dbReference type="InterPro" id="IPR025637">
    <property type="entry name" value="DUF4333"/>
</dbReference>
<dbReference type="EMBL" id="JAVREI010000010">
    <property type="protein sequence ID" value="MDT0277044.1"/>
    <property type="molecule type" value="Genomic_DNA"/>
</dbReference>
<evidence type="ECO:0000313" key="4">
    <source>
        <dbReference type="EMBL" id="MDT0277044.1"/>
    </source>
</evidence>
<keyword evidence="5" id="KW-1185">Reference proteome</keyword>
<protein>
    <submittedName>
        <fullName evidence="4">DUF4333 domain-containing protein</fullName>
    </submittedName>
</protein>
<dbReference type="Pfam" id="PF14230">
    <property type="entry name" value="DUF4333"/>
    <property type="match status" value="1"/>
</dbReference>
<comment type="caution">
    <text evidence="4">The sequence shown here is derived from an EMBL/GenBank/DDBJ whole genome shotgun (WGS) entry which is preliminary data.</text>
</comment>
<feature type="region of interest" description="Disordered" evidence="1">
    <location>
        <begin position="1"/>
        <end position="20"/>
    </location>
</feature>
<evidence type="ECO:0000259" key="3">
    <source>
        <dbReference type="Pfam" id="PF14230"/>
    </source>
</evidence>
<reference evidence="5" key="1">
    <citation type="submission" date="2023-07" db="EMBL/GenBank/DDBJ databases">
        <title>30 novel species of actinomycetes from the DSMZ collection.</title>
        <authorList>
            <person name="Nouioui I."/>
        </authorList>
    </citation>
    <scope>NUCLEOTIDE SEQUENCE [LARGE SCALE GENOMIC DNA]</scope>
    <source>
        <strain evidence="5">DSM 46792</strain>
    </source>
</reference>
<keyword evidence="2" id="KW-0812">Transmembrane</keyword>
<evidence type="ECO:0000313" key="5">
    <source>
        <dbReference type="Proteomes" id="UP001183222"/>
    </source>
</evidence>
<name>A0ABU2KA19_9ACTN</name>
<evidence type="ECO:0000256" key="1">
    <source>
        <dbReference type="SAM" id="MobiDB-lite"/>
    </source>
</evidence>
<keyword evidence="2" id="KW-0472">Membrane</keyword>
<feature type="domain" description="DUF4333" evidence="3">
    <location>
        <begin position="36"/>
        <end position="108"/>
    </location>
</feature>
<feature type="transmembrane region" description="Helical" evidence="2">
    <location>
        <begin position="25"/>
        <end position="46"/>
    </location>
</feature>
<keyword evidence="2" id="KW-1133">Transmembrane helix</keyword>
<sequence>MSDPQLPPAEVSAAGEPQQRSRRPLYGGLALIALLLVLALAIGRFLGPTLLDANAVERDVAEQFEERHGVALELSCEQEMLVASGEVYSCSGRTADREEVTIEVRIADSLDGAYSWIEV</sequence>
<proteinExistence type="predicted"/>
<dbReference type="Proteomes" id="UP001183222">
    <property type="component" value="Unassembled WGS sequence"/>
</dbReference>
<evidence type="ECO:0000256" key="2">
    <source>
        <dbReference type="SAM" id="Phobius"/>
    </source>
</evidence>
<accession>A0ABU2KA19</accession>